<dbReference type="Proteomes" id="UP001054945">
    <property type="component" value="Unassembled WGS sequence"/>
</dbReference>
<gene>
    <name evidence="2" type="ORF">CEXT_285391</name>
</gene>
<reference evidence="2 3" key="1">
    <citation type="submission" date="2021-06" db="EMBL/GenBank/DDBJ databases">
        <title>Caerostris extrusa draft genome.</title>
        <authorList>
            <person name="Kono N."/>
            <person name="Arakawa K."/>
        </authorList>
    </citation>
    <scope>NUCLEOTIDE SEQUENCE [LARGE SCALE GENOMIC DNA]</scope>
</reference>
<evidence type="ECO:0000256" key="1">
    <source>
        <dbReference type="SAM" id="MobiDB-lite"/>
    </source>
</evidence>
<keyword evidence="3" id="KW-1185">Reference proteome</keyword>
<protein>
    <submittedName>
        <fullName evidence="2">Uncharacterized protein</fullName>
    </submittedName>
</protein>
<feature type="region of interest" description="Disordered" evidence="1">
    <location>
        <begin position="175"/>
        <end position="202"/>
    </location>
</feature>
<dbReference type="AlphaFoldDB" id="A0AAV4P602"/>
<proteinExistence type="predicted"/>
<name>A0AAV4P602_CAEEX</name>
<organism evidence="2 3">
    <name type="scientific">Caerostris extrusa</name>
    <name type="common">Bark spider</name>
    <name type="synonym">Caerostris bankana</name>
    <dbReference type="NCBI Taxonomy" id="172846"/>
    <lineage>
        <taxon>Eukaryota</taxon>
        <taxon>Metazoa</taxon>
        <taxon>Ecdysozoa</taxon>
        <taxon>Arthropoda</taxon>
        <taxon>Chelicerata</taxon>
        <taxon>Arachnida</taxon>
        <taxon>Araneae</taxon>
        <taxon>Araneomorphae</taxon>
        <taxon>Entelegynae</taxon>
        <taxon>Araneoidea</taxon>
        <taxon>Araneidae</taxon>
        <taxon>Caerostris</taxon>
    </lineage>
</organism>
<feature type="region of interest" description="Disordered" evidence="1">
    <location>
        <begin position="215"/>
        <end position="234"/>
    </location>
</feature>
<evidence type="ECO:0000313" key="3">
    <source>
        <dbReference type="Proteomes" id="UP001054945"/>
    </source>
</evidence>
<feature type="compositionally biased region" description="Basic and acidic residues" evidence="1">
    <location>
        <begin position="191"/>
        <end position="202"/>
    </location>
</feature>
<evidence type="ECO:0000313" key="2">
    <source>
        <dbReference type="EMBL" id="GIX92777.1"/>
    </source>
</evidence>
<feature type="compositionally biased region" description="Polar residues" evidence="1">
    <location>
        <begin position="181"/>
        <end position="190"/>
    </location>
</feature>
<comment type="caution">
    <text evidence="2">The sequence shown here is derived from an EMBL/GenBank/DDBJ whole genome shotgun (WGS) entry which is preliminary data.</text>
</comment>
<accession>A0AAV4P602</accession>
<sequence length="250" mass="28142">MYSGFSEALMNDLTDLVTQYISELNLNILLADAETYADILAQALTNGLTNVGVITCDSSPAELNNVINFFNQSLIGEESSSEDIKRKLGEGKETTVWRNDKTNHKDFDELDENRGIPYSKISSTFSDTSTYEGHRRPKNSENVIVEAESDMQGGPRLVFGDRGIDNVLDFAEATAASSAEHSGQTNLRNSSKYEENDDDRNVVKESEYSYQELHRSQYDSGTFEEPQDTSKSDGYIKRSIGHSWQRWIYI</sequence>
<dbReference type="EMBL" id="BPLR01021717">
    <property type="protein sequence ID" value="GIX92777.1"/>
    <property type="molecule type" value="Genomic_DNA"/>
</dbReference>